<feature type="transmembrane region" description="Helical" evidence="1">
    <location>
        <begin position="432"/>
        <end position="452"/>
    </location>
</feature>
<feature type="transmembrane region" description="Helical" evidence="1">
    <location>
        <begin position="344"/>
        <end position="362"/>
    </location>
</feature>
<organism evidence="2 3">
    <name type="scientific">Nocardioides aestuarii</name>
    <dbReference type="NCBI Taxonomy" id="252231"/>
    <lineage>
        <taxon>Bacteria</taxon>
        <taxon>Bacillati</taxon>
        <taxon>Actinomycetota</taxon>
        <taxon>Actinomycetes</taxon>
        <taxon>Propionibacteriales</taxon>
        <taxon>Nocardioidaceae</taxon>
        <taxon>Nocardioides</taxon>
    </lineage>
</organism>
<dbReference type="Pfam" id="PF09913">
    <property type="entry name" value="DUF2142"/>
    <property type="match status" value="1"/>
</dbReference>
<sequence>MPTSRHSSSEKRAVLPELGRRVPAWAVAGVLVGLALLQAAWIAALPPFRGADEVDHVFRASAVASGDWSSPAAAATRGTGARVAASPEMVEAAGEACLRLAYKEPDDCRLVDRSGGPVVASAAGRYLPTYYVVVGYATRLVDGAAGATLMRAWSALLCLALLAAGLVGLRRWADRRVFAAAVLGVTPTVVYSTTVVAPNGLELIAGLVLWTSLAGLAAVPPARARYHLATLTLSLSALMLLRSLGPLWAATIVAASVLAWPGLAGRLARLVRTASGRAAGGVVAVAAVVGVGWTLAEHSLVMSQDGPGGSLPLGFRVGRALREVPLWLLQDVAAFPFRNQHAPLLVYPLALLVVAALAVVGLRSAARRLRWSVAVILAVGLGLPYVVTVATMSEIGTAWQGRYALPLLIGVPLLLGAGWARSRDGGLRRLAALVVLSALAVVHAAGVYAVAAEMSTARDWTVSGDVVGHPPVWVVGVLAAAGSVVLAGSTVLSVAGRPADAD</sequence>
<feature type="transmembrane region" description="Helical" evidence="1">
    <location>
        <begin position="369"/>
        <end position="391"/>
    </location>
</feature>
<comment type="caution">
    <text evidence="2">The sequence shown here is derived from an EMBL/GenBank/DDBJ whole genome shotgun (WGS) entry which is preliminary data.</text>
</comment>
<keyword evidence="1" id="KW-0812">Transmembrane</keyword>
<name>A0ABW4TI90_9ACTN</name>
<evidence type="ECO:0000256" key="1">
    <source>
        <dbReference type="SAM" id="Phobius"/>
    </source>
</evidence>
<feature type="transmembrane region" description="Helical" evidence="1">
    <location>
        <begin position="276"/>
        <end position="296"/>
    </location>
</feature>
<keyword evidence="1" id="KW-1133">Transmembrane helix</keyword>
<feature type="transmembrane region" description="Helical" evidence="1">
    <location>
        <begin position="21"/>
        <end position="44"/>
    </location>
</feature>
<feature type="transmembrane region" description="Helical" evidence="1">
    <location>
        <begin position="403"/>
        <end position="420"/>
    </location>
</feature>
<dbReference type="Proteomes" id="UP001597351">
    <property type="component" value="Unassembled WGS sequence"/>
</dbReference>
<dbReference type="RefSeq" id="WP_343915444.1">
    <property type="nucleotide sequence ID" value="NZ_BAAAJT010000002.1"/>
</dbReference>
<dbReference type="InterPro" id="IPR018674">
    <property type="entry name" value="DUF2142_membrane"/>
</dbReference>
<feature type="transmembrane region" description="Helical" evidence="1">
    <location>
        <begin position="247"/>
        <end position="264"/>
    </location>
</feature>
<keyword evidence="1" id="KW-0472">Membrane</keyword>
<feature type="transmembrane region" description="Helical" evidence="1">
    <location>
        <begin position="472"/>
        <end position="495"/>
    </location>
</feature>
<evidence type="ECO:0000313" key="2">
    <source>
        <dbReference type="EMBL" id="MFD1945655.1"/>
    </source>
</evidence>
<proteinExistence type="predicted"/>
<reference evidence="3" key="1">
    <citation type="journal article" date="2019" name="Int. J. Syst. Evol. Microbiol.">
        <title>The Global Catalogue of Microorganisms (GCM) 10K type strain sequencing project: providing services to taxonomists for standard genome sequencing and annotation.</title>
        <authorList>
            <consortium name="The Broad Institute Genomics Platform"/>
            <consortium name="The Broad Institute Genome Sequencing Center for Infectious Disease"/>
            <person name="Wu L."/>
            <person name="Ma J."/>
        </authorList>
    </citation>
    <scope>NUCLEOTIDE SEQUENCE [LARGE SCALE GENOMIC DNA]</scope>
    <source>
        <strain evidence="3">CGMCC 1.12477</strain>
    </source>
</reference>
<evidence type="ECO:0000313" key="3">
    <source>
        <dbReference type="Proteomes" id="UP001597351"/>
    </source>
</evidence>
<feature type="transmembrane region" description="Helical" evidence="1">
    <location>
        <begin position="177"/>
        <end position="197"/>
    </location>
</feature>
<feature type="transmembrane region" description="Helical" evidence="1">
    <location>
        <begin position="152"/>
        <end position="170"/>
    </location>
</feature>
<protein>
    <submittedName>
        <fullName evidence="2">DUF2142 domain-containing protein</fullName>
    </submittedName>
</protein>
<accession>A0ABW4TI90</accession>
<gene>
    <name evidence="2" type="ORF">ACFSDE_02540</name>
</gene>
<dbReference type="EMBL" id="JBHUGD010000001">
    <property type="protein sequence ID" value="MFD1945655.1"/>
    <property type="molecule type" value="Genomic_DNA"/>
</dbReference>
<keyword evidence="3" id="KW-1185">Reference proteome</keyword>